<protein>
    <recommendedName>
        <fullName evidence="3">Lipoyl-binding domain-containing protein</fullName>
    </recommendedName>
</protein>
<dbReference type="EMBL" id="RHHU01000030">
    <property type="protein sequence ID" value="RNB77775.1"/>
    <property type="molecule type" value="Genomic_DNA"/>
</dbReference>
<evidence type="ECO:0000313" key="1">
    <source>
        <dbReference type="EMBL" id="RNB77775.1"/>
    </source>
</evidence>
<gene>
    <name evidence="1" type="ORF">EDM59_30685</name>
</gene>
<sequence>MKVTFDIVSNCHGVVERLLLEEGSYVCERETLCLVKTSGGKLVEVPAMFSGYLCSYHVRIGDRVGEEGCVASLSENALELCVSSD</sequence>
<dbReference type="RefSeq" id="WP_122927060.1">
    <property type="nucleotide sequence ID" value="NZ_RHHU01000030.1"/>
</dbReference>
<dbReference type="AlphaFoldDB" id="A0A3M8CSF1"/>
<dbReference type="Gene3D" id="2.40.50.100">
    <property type="match status" value="1"/>
</dbReference>
<dbReference type="SUPFAM" id="SSF51230">
    <property type="entry name" value="Single hybrid motif"/>
    <property type="match status" value="1"/>
</dbReference>
<organism evidence="1 2">
    <name type="scientific">Brevibacillus nitrificans</name>
    <dbReference type="NCBI Taxonomy" id="651560"/>
    <lineage>
        <taxon>Bacteria</taxon>
        <taxon>Bacillati</taxon>
        <taxon>Bacillota</taxon>
        <taxon>Bacilli</taxon>
        <taxon>Bacillales</taxon>
        <taxon>Paenibacillaceae</taxon>
        <taxon>Brevibacillus</taxon>
    </lineage>
</organism>
<name>A0A3M8CSF1_9BACL</name>
<comment type="caution">
    <text evidence="1">The sequence shown here is derived from an EMBL/GenBank/DDBJ whole genome shotgun (WGS) entry which is preliminary data.</text>
</comment>
<evidence type="ECO:0000313" key="2">
    <source>
        <dbReference type="Proteomes" id="UP000269573"/>
    </source>
</evidence>
<reference evidence="1 2" key="1">
    <citation type="submission" date="2018-10" db="EMBL/GenBank/DDBJ databases">
        <title>Phylogenomics of Brevibacillus.</title>
        <authorList>
            <person name="Dunlap C."/>
        </authorList>
    </citation>
    <scope>NUCLEOTIDE SEQUENCE [LARGE SCALE GENOMIC DNA]</scope>
    <source>
        <strain evidence="1 2">JCM 15774</strain>
    </source>
</reference>
<accession>A0A3M8CSF1</accession>
<keyword evidence="2" id="KW-1185">Reference proteome</keyword>
<evidence type="ECO:0008006" key="3">
    <source>
        <dbReference type="Google" id="ProtNLM"/>
    </source>
</evidence>
<proteinExistence type="predicted"/>
<dbReference type="Proteomes" id="UP000269573">
    <property type="component" value="Unassembled WGS sequence"/>
</dbReference>
<dbReference type="InterPro" id="IPR011053">
    <property type="entry name" value="Single_hybrid_motif"/>
</dbReference>